<accession>A0A402BCY6</accession>
<organism evidence="1 2">
    <name type="scientific">Dictyobacter alpinus</name>
    <dbReference type="NCBI Taxonomy" id="2014873"/>
    <lineage>
        <taxon>Bacteria</taxon>
        <taxon>Bacillati</taxon>
        <taxon>Chloroflexota</taxon>
        <taxon>Ktedonobacteria</taxon>
        <taxon>Ktedonobacterales</taxon>
        <taxon>Dictyobacteraceae</taxon>
        <taxon>Dictyobacter</taxon>
    </lineage>
</organism>
<evidence type="ECO:0008006" key="3">
    <source>
        <dbReference type="Google" id="ProtNLM"/>
    </source>
</evidence>
<evidence type="ECO:0000313" key="2">
    <source>
        <dbReference type="Proteomes" id="UP000287171"/>
    </source>
</evidence>
<dbReference type="RefSeq" id="WP_126629281.1">
    <property type="nucleotide sequence ID" value="NZ_BIFT01000001.1"/>
</dbReference>
<reference evidence="2" key="1">
    <citation type="submission" date="2018-12" db="EMBL/GenBank/DDBJ databases">
        <title>Tengunoibacter tsumagoiensis gen. nov., sp. nov., Dictyobacter kobayashii sp. nov., D. alpinus sp. nov., and D. joshuensis sp. nov. and description of Dictyobacteraceae fam. nov. within the order Ktedonobacterales isolated from Tengu-no-mugimeshi.</title>
        <authorList>
            <person name="Wang C.M."/>
            <person name="Zheng Y."/>
            <person name="Sakai Y."/>
            <person name="Toyoda A."/>
            <person name="Minakuchi Y."/>
            <person name="Abe K."/>
            <person name="Yokota A."/>
            <person name="Yabe S."/>
        </authorList>
    </citation>
    <scope>NUCLEOTIDE SEQUENCE [LARGE SCALE GENOMIC DNA]</scope>
    <source>
        <strain evidence="2">Uno16</strain>
    </source>
</reference>
<sequence length="112" mass="12528">MTDITDDFMRRMISSTKNYSIIILKHGPRKHDEGADSIIWEHGRRNFSLRAEGLLSIVCPVNDGSDISGIGIFNAPVEEVKKLMDEDPGVKAGIFVYEMHPCHSFPGDSLPR</sequence>
<dbReference type="AlphaFoldDB" id="A0A402BCY6"/>
<evidence type="ECO:0000313" key="1">
    <source>
        <dbReference type="EMBL" id="GCE29147.1"/>
    </source>
</evidence>
<dbReference type="OrthoDB" id="163565at2"/>
<keyword evidence="2" id="KW-1185">Reference proteome</keyword>
<proteinExistence type="predicted"/>
<dbReference type="EMBL" id="BIFT01000001">
    <property type="protein sequence ID" value="GCE29147.1"/>
    <property type="molecule type" value="Genomic_DNA"/>
</dbReference>
<name>A0A402BCY6_9CHLR</name>
<protein>
    <recommendedName>
        <fullName evidence="3">YCII-related domain-containing protein</fullName>
    </recommendedName>
</protein>
<comment type="caution">
    <text evidence="1">The sequence shown here is derived from an EMBL/GenBank/DDBJ whole genome shotgun (WGS) entry which is preliminary data.</text>
</comment>
<gene>
    <name evidence="1" type="ORF">KDA_46310</name>
</gene>
<dbReference type="Proteomes" id="UP000287171">
    <property type="component" value="Unassembled WGS sequence"/>
</dbReference>